<dbReference type="SUPFAM" id="SSF53822">
    <property type="entry name" value="Periplasmic binding protein-like I"/>
    <property type="match status" value="1"/>
</dbReference>
<dbReference type="InterPro" id="IPR000843">
    <property type="entry name" value="HTH_LacI"/>
</dbReference>
<dbReference type="PATRIC" id="fig|449659.4.peg.2057"/>
<evidence type="ECO:0000256" key="1">
    <source>
        <dbReference type="ARBA" id="ARBA00023015"/>
    </source>
</evidence>
<gene>
    <name evidence="5" type="ORF">IV66_GL002005</name>
</gene>
<comment type="caution">
    <text evidence="5">The sequence shown here is derived from an EMBL/GenBank/DDBJ whole genome shotgun (WGS) entry which is preliminary data.</text>
</comment>
<dbReference type="GO" id="GO:0003700">
    <property type="term" value="F:DNA-binding transcription factor activity"/>
    <property type="evidence" value="ECO:0007669"/>
    <property type="project" value="TreeGrafter"/>
</dbReference>
<organism evidence="5 6">
    <name type="scientific">Ligilactobacillus pobuzihii</name>
    <dbReference type="NCBI Taxonomy" id="449659"/>
    <lineage>
        <taxon>Bacteria</taxon>
        <taxon>Bacillati</taxon>
        <taxon>Bacillota</taxon>
        <taxon>Bacilli</taxon>
        <taxon>Lactobacillales</taxon>
        <taxon>Lactobacillaceae</taxon>
        <taxon>Ligilactobacillus</taxon>
    </lineage>
</organism>
<dbReference type="Pfam" id="PF00356">
    <property type="entry name" value="LacI"/>
    <property type="match status" value="1"/>
</dbReference>
<dbReference type="Gene3D" id="1.10.260.40">
    <property type="entry name" value="lambda repressor-like DNA-binding domains"/>
    <property type="match status" value="1"/>
</dbReference>
<proteinExistence type="predicted"/>
<feature type="domain" description="HTH lacI-type" evidence="4">
    <location>
        <begin position="13"/>
        <end position="68"/>
    </location>
</feature>
<dbReference type="SMART" id="SM00354">
    <property type="entry name" value="HTH_LACI"/>
    <property type="match status" value="1"/>
</dbReference>
<evidence type="ECO:0000256" key="3">
    <source>
        <dbReference type="ARBA" id="ARBA00023163"/>
    </source>
</evidence>
<dbReference type="GO" id="GO:0000976">
    <property type="term" value="F:transcription cis-regulatory region binding"/>
    <property type="evidence" value="ECO:0007669"/>
    <property type="project" value="TreeGrafter"/>
</dbReference>
<keyword evidence="3" id="KW-0804">Transcription</keyword>
<dbReference type="EMBL" id="JQCN01000006">
    <property type="protein sequence ID" value="KRO01682.1"/>
    <property type="molecule type" value="Genomic_DNA"/>
</dbReference>
<name>A0A0R2LQA4_9LACO</name>
<dbReference type="AlphaFoldDB" id="A0A0R2LQA4"/>
<evidence type="ECO:0000259" key="4">
    <source>
        <dbReference type="PROSITE" id="PS50932"/>
    </source>
</evidence>
<dbReference type="Pfam" id="PF13407">
    <property type="entry name" value="Peripla_BP_4"/>
    <property type="match status" value="1"/>
</dbReference>
<evidence type="ECO:0000313" key="6">
    <source>
        <dbReference type="Proteomes" id="UP000051886"/>
    </source>
</evidence>
<dbReference type="SUPFAM" id="SSF47413">
    <property type="entry name" value="lambda repressor-like DNA-binding domains"/>
    <property type="match status" value="1"/>
</dbReference>
<sequence length="333" mass="37616">MEANMVESRKKRTNMKDVAQLAGVSTTTISRFLNGDLNKMSTKTAARISDAIEKLNYTPSAAARQMVTHSSKMIAVIVANIDDYFSTELFKGISSFLEANGYIAVLFDSNASSEKEKGIIKTITSYNFDGIIFQPTSSSMENINSEIHFEIPMVIVDRNLDTTRWPQVLTDNYQSARKATLSFKKEGYEHVIVLTSKIDSVSTRRERYLGIRSTIQDTDIIEISEETYNRKMILKQIENLLNKNGKKTLIFALKERWFLEFIPPLLSKGYFQNNKITTTGFADTSIARTISPKAKLINQNPFLMGGISAELILKILKREKIKSKKVIVPAKIK</sequence>
<protein>
    <submittedName>
        <fullName evidence="5">Transcriptional regulator</fullName>
    </submittedName>
</protein>
<dbReference type="STRING" id="449659.IV66_GL002005"/>
<dbReference type="CDD" id="cd01392">
    <property type="entry name" value="HTH_LacI"/>
    <property type="match status" value="1"/>
</dbReference>
<dbReference type="PROSITE" id="PS00356">
    <property type="entry name" value="HTH_LACI_1"/>
    <property type="match status" value="1"/>
</dbReference>
<dbReference type="PROSITE" id="PS50932">
    <property type="entry name" value="HTH_LACI_2"/>
    <property type="match status" value="1"/>
</dbReference>
<dbReference type="PANTHER" id="PTHR30146">
    <property type="entry name" value="LACI-RELATED TRANSCRIPTIONAL REPRESSOR"/>
    <property type="match status" value="1"/>
</dbReference>
<dbReference type="InterPro" id="IPR010982">
    <property type="entry name" value="Lambda_DNA-bd_dom_sf"/>
</dbReference>
<dbReference type="PANTHER" id="PTHR30146:SF154">
    <property type="entry name" value="TRANSCRIPTION REGULATOR, MEMBER OF GALR FAMILY"/>
    <property type="match status" value="1"/>
</dbReference>
<evidence type="ECO:0000256" key="2">
    <source>
        <dbReference type="ARBA" id="ARBA00023125"/>
    </source>
</evidence>
<evidence type="ECO:0000313" key="5">
    <source>
        <dbReference type="EMBL" id="KRO01682.1"/>
    </source>
</evidence>
<keyword evidence="1" id="KW-0805">Transcription regulation</keyword>
<dbReference type="InterPro" id="IPR028082">
    <property type="entry name" value="Peripla_BP_I"/>
</dbReference>
<dbReference type="Gene3D" id="3.40.50.2300">
    <property type="match status" value="2"/>
</dbReference>
<dbReference type="Proteomes" id="UP000051886">
    <property type="component" value="Unassembled WGS sequence"/>
</dbReference>
<reference evidence="5 6" key="1">
    <citation type="journal article" date="2015" name="Genome Announc.">
        <title>Expanding the biotechnology potential of lactobacilli through comparative genomics of 213 strains and associated genera.</title>
        <authorList>
            <person name="Sun Z."/>
            <person name="Harris H.M."/>
            <person name="McCann A."/>
            <person name="Guo C."/>
            <person name="Argimon S."/>
            <person name="Zhang W."/>
            <person name="Yang X."/>
            <person name="Jeffery I.B."/>
            <person name="Cooney J.C."/>
            <person name="Kagawa T.F."/>
            <person name="Liu W."/>
            <person name="Song Y."/>
            <person name="Salvetti E."/>
            <person name="Wrobel A."/>
            <person name="Rasinkangas P."/>
            <person name="Parkhill J."/>
            <person name="Rea M.C."/>
            <person name="O'Sullivan O."/>
            <person name="Ritari J."/>
            <person name="Douillard F.P."/>
            <person name="Paul Ross R."/>
            <person name="Yang R."/>
            <person name="Briner A.E."/>
            <person name="Felis G.E."/>
            <person name="de Vos W.M."/>
            <person name="Barrangou R."/>
            <person name="Klaenhammer T.R."/>
            <person name="Caufield P.W."/>
            <person name="Cui Y."/>
            <person name="Zhang H."/>
            <person name="O'Toole P.W."/>
        </authorList>
    </citation>
    <scope>NUCLEOTIDE SEQUENCE [LARGE SCALE GENOMIC DNA]</scope>
    <source>
        <strain evidence="5 6">NBRC 103219</strain>
    </source>
</reference>
<keyword evidence="6" id="KW-1185">Reference proteome</keyword>
<accession>A0A0R2LQA4</accession>
<keyword evidence="2" id="KW-0238">DNA-binding</keyword>
<dbReference type="InterPro" id="IPR025997">
    <property type="entry name" value="SBP_2_dom"/>
</dbReference>